<gene>
    <name evidence="11 13" type="primary">trpB</name>
    <name evidence="13" type="ORF">QVH07_16580</name>
</gene>
<keyword evidence="9 11" id="KW-0456">Lyase</keyword>
<evidence type="ECO:0000256" key="2">
    <source>
        <dbReference type="ARBA" id="ARBA00004733"/>
    </source>
</evidence>
<evidence type="ECO:0000313" key="13">
    <source>
        <dbReference type="EMBL" id="MDN3205778.1"/>
    </source>
</evidence>
<dbReference type="Pfam" id="PF00291">
    <property type="entry name" value="PALP"/>
    <property type="match status" value="1"/>
</dbReference>
<organism evidence="13 14">
    <name type="scientific">Algoriphagus sediminis</name>
    <dbReference type="NCBI Taxonomy" id="3057113"/>
    <lineage>
        <taxon>Bacteria</taxon>
        <taxon>Pseudomonadati</taxon>
        <taxon>Bacteroidota</taxon>
        <taxon>Cytophagia</taxon>
        <taxon>Cytophagales</taxon>
        <taxon>Cyclobacteriaceae</taxon>
        <taxon>Algoriphagus</taxon>
    </lineage>
</organism>
<keyword evidence="14" id="KW-1185">Reference proteome</keyword>
<protein>
    <recommendedName>
        <fullName evidence="11">Tryptophan synthase beta chain</fullName>
        <ecNumber evidence="11">4.2.1.20</ecNumber>
    </recommendedName>
</protein>
<evidence type="ECO:0000256" key="11">
    <source>
        <dbReference type="HAMAP-Rule" id="MF_00133"/>
    </source>
</evidence>
<dbReference type="Proteomes" id="UP001171916">
    <property type="component" value="Unassembled WGS sequence"/>
</dbReference>
<keyword evidence="5 11" id="KW-0028">Amino-acid biosynthesis</keyword>
<dbReference type="PANTHER" id="PTHR48077:SF3">
    <property type="entry name" value="TRYPTOPHAN SYNTHASE"/>
    <property type="match status" value="1"/>
</dbReference>
<dbReference type="SUPFAM" id="SSF53686">
    <property type="entry name" value="Tryptophan synthase beta subunit-like PLP-dependent enzymes"/>
    <property type="match status" value="1"/>
</dbReference>
<dbReference type="InterPro" id="IPR036052">
    <property type="entry name" value="TrpB-like_PALP_sf"/>
</dbReference>
<dbReference type="PANTHER" id="PTHR48077">
    <property type="entry name" value="TRYPTOPHAN SYNTHASE-RELATED"/>
    <property type="match status" value="1"/>
</dbReference>
<dbReference type="PIRSF" id="PIRSF001413">
    <property type="entry name" value="Trp_syn_beta"/>
    <property type="match status" value="1"/>
</dbReference>
<dbReference type="HAMAP" id="MF_00133">
    <property type="entry name" value="Trp_synth_beta"/>
    <property type="match status" value="1"/>
</dbReference>
<comment type="pathway">
    <text evidence="2 11">Amino-acid biosynthesis; L-tryptophan biosynthesis; L-tryptophan from chorismate: step 5/5.</text>
</comment>
<dbReference type="Gene3D" id="3.40.50.1100">
    <property type="match status" value="2"/>
</dbReference>
<reference evidence="13" key="1">
    <citation type="submission" date="2023-06" db="EMBL/GenBank/DDBJ databases">
        <title>Robiginitalea aurantiacus sp. nov. and Algoriphagus sediminis sp. nov., isolated from coastal sediment.</title>
        <authorList>
            <person name="Zhou Z.Y."/>
            <person name="An J."/>
            <person name="Jia Y.W."/>
            <person name="Du Z.J."/>
        </authorList>
    </citation>
    <scope>NUCLEOTIDE SEQUENCE</scope>
    <source>
        <strain evidence="13">C2-7</strain>
    </source>
</reference>
<comment type="similarity">
    <text evidence="3 11">Belongs to the TrpB family.</text>
</comment>
<dbReference type="PROSITE" id="PS00168">
    <property type="entry name" value="TRP_SYNTHASE_BETA"/>
    <property type="match status" value="1"/>
</dbReference>
<comment type="caution">
    <text evidence="13">The sequence shown here is derived from an EMBL/GenBank/DDBJ whole genome shotgun (WGS) entry which is preliminary data.</text>
</comment>
<dbReference type="EC" id="4.2.1.20" evidence="11"/>
<feature type="domain" description="Tryptophan synthase beta chain-like PALP" evidence="12">
    <location>
        <begin position="55"/>
        <end position="377"/>
    </location>
</feature>
<keyword evidence="6 11" id="KW-0822">Tryptophan biosynthesis</keyword>
<evidence type="ECO:0000256" key="4">
    <source>
        <dbReference type="ARBA" id="ARBA00011270"/>
    </source>
</evidence>
<dbReference type="NCBIfam" id="TIGR00263">
    <property type="entry name" value="trpB"/>
    <property type="match status" value="1"/>
</dbReference>
<evidence type="ECO:0000256" key="3">
    <source>
        <dbReference type="ARBA" id="ARBA00009982"/>
    </source>
</evidence>
<dbReference type="InterPro" id="IPR006653">
    <property type="entry name" value="Trp_synth_b_CS"/>
</dbReference>
<evidence type="ECO:0000256" key="8">
    <source>
        <dbReference type="ARBA" id="ARBA00023141"/>
    </source>
</evidence>
<evidence type="ECO:0000256" key="7">
    <source>
        <dbReference type="ARBA" id="ARBA00022898"/>
    </source>
</evidence>
<comment type="cofactor">
    <cofactor evidence="1 11">
        <name>pyridoxal 5'-phosphate</name>
        <dbReference type="ChEBI" id="CHEBI:597326"/>
    </cofactor>
</comment>
<dbReference type="CDD" id="cd06446">
    <property type="entry name" value="Trp-synth_B"/>
    <property type="match status" value="1"/>
</dbReference>
<evidence type="ECO:0000259" key="12">
    <source>
        <dbReference type="Pfam" id="PF00291"/>
    </source>
</evidence>
<dbReference type="EMBL" id="JAUEPH010000008">
    <property type="protein sequence ID" value="MDN3205778.1"/>
    <property type="molecule type" value="Genomic_DNA"/>
</dbReference>
<evidence type="ECO:0000256" key="10">
    <source>
        <dbReference type="ARBA" id="ARBA00049047"/>
    </source>
</evidence>
<comment type="catalytic activity">
    <reaction evidence="10 11">
        <text>(1S,2R)-1-C-(indol-3-yl)glycerol 3-phosphate + L-serine = D-glyceraldehyde 3-phosphate + L-tryptophan + H2O</text>
        <dbReference type="Rhea" id="RHEA:10532"/>
        <dbReference type="ChEBI" id="CHEBI:15377"/>
        <dbReference type="ChEBI" id="CHEBI:33384"/>
        <dbReference type="ChEBI" id="CHEBI:57912"/>
        <dbReference type="ChEBI" id="CHEBI:58866"/>
        <dbReference type="ChEBI" id="CHEBI:59776"/>
        <dbReference type="EC" id="4.2.1.20"/>
    </reaction>
</comment>
<evidence type="ECO:0000256" key="6">
    <source>
        <dbReference type="ARBA" id="ARBA00022822"/>
    </source>
</evidence>
<proteinExistence type="inferred from homology"/>
<comment type="subunit">
    <text evidence="4 11">Tetramer of two alpha and two beta chains.</text>
</comment>
<comment type="function">
    <text evidence="11">The beta subunit is responsible for the synthesis of L-tryptophan from indole and L-serine.</text>
</comment>
<dbReference type="InterPro" id="IPR006654">
    <property type="entry name" value="Trp_synth_beta"/>
</dbReference>
<keyword evidence="8 11" id="KW-0057">Aromatic amino acid biosynthesis</keyword>
<accession>A0ABT7YGY3</accession>
<dbReference type="GO" id="GO:0004834">
    <property type="term" value="F:tryptophan synthase activity"/>
    <property type="evidence" value="ECO:0007669"/>
    <property type="project" value="UniProtKB-EC"/>
</dbReference>
<keyword evidence="7 11" id="KW-0663">Pyridoxal phosphate</keyword>
<dbReference type="InterPro" id="IPR001926">
    <property type="entry name" value="TrpB-like_PALP"/>
</dbReference>
<name>A0ABT7YGY3_9BACT</name>
<dbReference type="InterPro" id="IPR023026">
    <property type="entry name" value="Trp_synth_beta/beta-like"/>
</dbReference>
<evidence type="ECO:0000256" key="9">
    <source>
        <dbReference type="ARBA" id="ARBA00023239"/>
    </source>
</evidence>
<evidence type="ECO:0000313" key="14">
    <source>
        <dbReference type="Proteomes" id="UP001171916"/>
    </source>
</evidence>
<feature type="modified residue" description="N6-(pyridoxal phosphate)lysine" evidence="11">
    <location>
        <position position="88"/>
    </location>
</feature>
<dbReference type="RefSeq" id="WP_290002667.1">
    <property type="nucleotide sequence ID" value="NZ_JAUEPH010000008.1"/>
</dbReference>
<sequence>MIRVDEKGFYGKFGGAYIPEMLHPNIEELKENYEAITASIEFKEEFQSLLKDFVGRPTPLYFAKRFSDKYGAKIYFKREDLCHTGAHKVNNTIGQIILAKKLGKKRIIAETGAGQHGVATATVCALMGMDCTVYMGALDIQRQKPNVERMKILGAKVVPATSGSQTLKDATNEAMRQWINNPVDTHYIIGSVVGPHPYPEMVARFQSVISEEIKWQLKEKEGRENPDLVIACVGGGSNAAGAFFHYYNTPEVRLIAAEAAGLGISSGKSAATTALGTPGILHGSKTLLMQTEDGQVVEPHSISAGLDYPGIGPVHAHLFDVGRAEFVGVEDEDAMKAGIELSRLEGIIPAIETAHAIHALNMIEYKKDDVIVINLSGRGDKDLDTYIKWGNY</sequence>
<evidence type="ECO:0000256" key="5">
    <source>
        <dbReference type="ARBA" id="ARBA00022605"/>
    </source>
</evidence>
<evidence type="ECO:0000256" key="1">
    <source>
        <dbReference type="ARBA" id="ARBA00001933"/>
    </source>
</evidence>